<feature type="region of interest" description="Disordered" evidence="1">
    <location>
        <begin position="76"/>
        <end position="102"/>
    </location>
</feature>
<evidence type="ECO:0000313" key="2">
    <source>
        <dbReference type="EMBL" id="KAK3608121.1"/>
    </source>
</evidence>
<accession>A0AAE0TD09</accession>
<reference evidence="2" key="1">
    <citation type="journal article" date="2021" name="Genome Biol. Evol.">
        <title>A High-Quality Reference Genome for a Parasitic Bivalve with Doubly Uniparental Inheritance (Bivalvia: Unionida).</title>
        <authorList>
            <person name="Smith C.H."/>
        </authorList>
    </citation>
    <scope>NUCLEOTIDE SEQUENCE</scope>
    <source>
        <strain evidence="2">CHS0354</strain>
    </source>
</reference>
<comment type="caution">
    <text evidence="2">The sequence shown here is derived from an EMBL/GenBank/DDBJ whole genome shotgun (WGS) entry which is preliminary data.</text>
</comment>
<dbReference type="Proteomes" id="UP001195483">
    <property type="component" value="Unassembled WGS sequence"/>
</dbReference>
<keyword evidence="3" id="KW-1185">Reference proteome</keyword>
<evidence type="ECO:0000313" key="3">
    <source>
        <dbReference type="Proteomes" id="UP001195483"/>
    </source>
</evidence>
<protein>
    <submittedName>
        <fullName evidence="2">Uncharacterized protein</fullName>
    </submittedName>
</protein>
<feature type="compositionally biased region" description="Polar residues" evidence="1">
    <location>
        <begin position="76"/>
        <end position="90"/>
    </location>
</feature>
<dbReference type="AlphaFoldDB" id="A0AAE0TD09"/>
<organism evidence="2 3">
    <name type="scientific">Potamilus streckersoni</name>
    <dbReference type="NCBI Taxonomy" id="2493646"/>
    <lineage>
        <taxon>Eukaryota</taxon>
        <taxon>Metazoa</taxon>
        <taxon>Spiralia</taxon>
        <taxon>Lophotrochozoa</taxon>
        <taxon>Mollusca</taxon>
        <taxon>Bivalvia</taxon>
        <taxon>Autobranchia</taxon>
        <taxon>Heteroconchia</taxon>
        <taxon>Palaeoheterodonta</taxon>
        <taxon>Unionida</taxon>
        <taxon>Unionoidea</taxon>
        <taxon>Unionidae</taxon>
        <taxon>Ambleminae</taxon>
        <taxon>Lampsilini</taxon>
        <taxon>Potamilus</taxon>
    </lineage>
</organism>
<dbReference type="EMBL" id="JAEAOA010000353">
    <property type="protein sequence ID" value="KAK3608121.1"/>
    <property type="molecule type" value="Genomic_DNA"/>
</dbReference>
<proteinExistence type="predicted"/>
<reference evidence="2" key="2">
    <citation type="journal article" date="2021" name="Genome Biol. Evol.">
        <title>Developing a high-quality reference genome for a parasitic bivalve with doubly uniparental inheritance (Bivalvia: Unionida).</title>
        <authorList>
            <person name="Smith C.H."/>
        </authorList>
    </citation>
    <scope>NUCLEOTIDE SEQUENCE</scope>
    <source>
        <strain evidence="2">CHS0354</strain>
        <tissue evidence="2">Mantle</tissue>
    </source>
</reference>
<sequence length="102" mass="11449">MLGNNETQIIVLNENANVYVEAVKPVPKSIHGFNIEDRKEPILKNYGIREKDYSLPLLRNNLPCHTDYSSFANDCLSSNSLSDGNGPTKRNTVDLDPQTERS</sequence>
<gene>
    <name evidence="2" type="ORF">CHS0354_004777</name>
</gene>
<name>A0AAE0TD09_9BIVA</name>
<evidence type="ECO:0000256" key="1">
    <source>
        <dbReference type="SAM" id="MobiDB-lite"/>
    </source>
</evidence>
<reference evidence="2" key="3">
    <citation type="submission" date="2023-05" db="EMBL/GenBank/DDBJ databases">
        <authorList>
            <person name="Smith C.H."/>
        </authorList>
    </citation>
    <scope>NUCLEOTIDE SEQUENCE</scope>
    <source>
        <strain evidence="2">CHS0354</strain>
        <tissue evidence="2">Mantle</tissue>
    </source>
</reference>